<dbReference type="Proteomes" id="UP000191040">
    <property type="component" value="Chromosome I"/>
</dbReference>
<dbReference type="GO" id="GO:0043190">
    <property type="term" value="C:ATP-binding cassette (ABC) transporter complex"/>
    <property type="evidence" value="ECO:0007669"/>
    <property type="project" value="InterPro"/>
</dbReference>
<organism evidence="2 3">
    <name type="scientific">Aeromicrobium choanae</name>
    <dbReference type="NCBI Taxonomy" id="1736691"/>
    <lineage>
        <taxon>Bacteria</taxon>
        <taxon>Bacillati</taxon>
        <taxon>Actinomycetota</taxon>
        <taxon>Actinomycetes</taxon>
        <taxon>Propionibacteriales</taxon>
        <taxon>Nocardioidaceae</taxon>
        <taxon>Aeromicrobium</taxon>
    </lineage>
</organism>
<evidence type="ECO:0000313" key="3">
    <source>
        <dbReference type="Proteomes" id="UP000191040"/>
    </source>
</evidence>
<dbReference type="PANTHER" id="PTHR30290">
    <property type="entry name" value="PERIPLASMIC BINDING COMPONENT OF ABC TRANSPORTER"/>
    <property type="match status" value="1"/>
</dbReference>
<evidence type="ECO:0000313" key="2">
    <source>
        <dbReference type="EMBL" id="SKB06394.1"/>
    </source>
</evidence>
<dbReference type="GO" id="GO:1904680">
    <property type="term" value="F:peptide transmembrane transporter activity"/>
    <property type="evidence" value="ECO:0007669"/>
    <property type="project" value="TreeGrafter"/>
</dbReference>
<dbReference type="CDD" id="cd00995">
    <property type="entry name" value="PBP2_NikA_DppA_OppA_like"/>
    <property type="match status" value="1"/>
</dbReference>
<dbReference type="InterPro" id="IPR039424">
    <property type="entry name" value="SBP_5"/>
</dbReference>
<dbReference type="Gene3D" id="3.40.190.10">
    <property type="entry name" value="Periplasmic binding protein-like II"/>
    <property type="match status" value="1"/>
</dbReference>
<name>A0A1T4YX86_9ACTN</name>
<dbReference type="EMBL" id="LT796768">
    <property type="protein sequence ID" value="SKB06394.1"/>
    <property type="molecule type" value="Genomic_DNA"/>
</dbReference>
<dbReference type="InterPro" id="IPR000914">
    <property type="entry name" value="SBP_5_dom"/>
</dbReference>
<dbReference type="GO" id="GO:0015833">
    <property type="term" value="P:peptide transport"/>
    <property type="evidence" value="ECO:0007669"/>
    <property type="project" value="TreeGrafter"/>
</dbReference>
<dbReference type="RefSeq" id="WP_172806278.1">
    <property type="nucleotide sequence ID" value="NZ_LT796768.1"/>
</dbReference>
<dbReference type="AlphaFoldDB" id="A0A1T4YX86"/>
<dbReference type="STRING" id="1736691.SAMN06295964_1292"/>
<evidence type="ECO:0000259" key="1">
    <source>
        <dbReference type="Pfam" id="PF00496"/>
    </source>
</evidence>
<dbReference type="InterPro" id="IPR030678">
    <property type="entry name" value="Peptide/Ni-bd"/>
</dbReference>
<dbReference type="Pfam" id="PF00496">
    <property type="entry name" value="SBP_bac_5"/>
    <property type="match status" value="1"/>
</dbReference>
<dbReference type="SUPFAM" id="SSF53850">
    <property type="entry name" value="Periplasmic binding protein-like II"/>
    <property type="match status" value="1"/>
</dbReference>
<accession>A0A1T4YX86</accession>
<gene>
    <name evidence="2" type="ORF">SAMN06295964_1292</name>
</gene>
<dbReference type="PIRSF" id="PIRSF002741">
    <property type="entry name" value="MppA"/>
    <property type="match status" value="1"/>
</dbReference>
<sequence>MGIRSDIDTFDPHQTLGQFGAGQMVRLVYSTLVMRTSDGDLIPGVAEKWDVDPHGGDFTIQEGVLCSDGSELTASVIKKSFDRMLDPDSGAQYVERLFAGGDVEFTADDSTRTFSMKLENPNTDLLPALANVGQIICGAGVDNPEALASEPQGSGPFRLVSAKRGDSYEFERRDDYVSLPEGVEVTDLPKRLSLKYIADDSAMVNALLAGELTIGPVMGRDGERLETRDEFNHLPIESYGGDGLIFNQSPGLPGADPAFRKALAMAVDPQLYTRASTFDRSKPLRTLYTPNLDCYTEDNADLLPEVSVDAAAQALDAAGYPLKGDARVGPDGKPVTLRFVGDTLKNSGPQYITDQFEKLGIVVDLSMNDTATGIQKVFSNEFDLYIFPFAASLGTPTQHLGSVSEEGGVNVSHIDNAEYKKAAQVALSDPDRRCEAWQEGEAALLTNLDLLPLTWPVAHYFAKDVTFEGIYYSLDPFTIRSTK</sequence>
<reference evidence="3" key="1">
    <citation type="submission" date="2017-02" db="EMBL/GenBank/DDBJ databases">
        <authorList>
            <person name="Varghese N."/>
            <person name="Submissions S."/>
        </authorList>
    </citation>
    <scope>NUCLEOTIDE SEQUENCE [LARGE SCALE GENOMIC DNA]</scope>
    <source>
        <strain evidence="3">9H-4</strain>
    </source>
</reference>
<dbReference type="GO" id="GO:0042597">
    <property type="term" value="C:periplasmic space"/>
    <property type="evidence" value="ECO:0007669"/>
    <property type="project" value="UniProtKB-ARBA"/>
</dbReference>
<proteinExistence type="predicted"/>
<keyword evidence="3" id="KW-1185">Reference proteome</keyword>
<dbReference type="Gene3D" id="3.10.105.10">
    <property type="entry name" value="Dipeptide-binding Protein, Domain 3"/>
    <property type="match status" value="1"/>
</dbReference>
<protein>
    <submittedName>
        <fullName evidence="2">Peptide/nickel transport system substrate-binding protein</fullName>
    </submittedName>
</protein>
<feature type="domain" description="Solute-binding protein family 5" evidence="1">
    <location>
        <begin position="41"/>
        <end position="402"/>
    </location>
</feature>